<evidence type="ECO:0000313" key="3">
    <source>
        <dbReference type="Proteomes" id="UP000624709"/>
    </source>
</evidence>
<dbReference type="RefSeq" id="WP_203829486.1">
    <property type="nucleotide sequence ID" value="NZ_BAAATY010000043.1"/>
</dbReference>
<keyword evidence="1" id="KW-1133">Transmembrane helix</keyword>
<dbReference type="Proteomes" id="UP000624709">
    <property type="component" value="Unassembled WGS sequence"/>
</dbReference>
<accession>A0ABQ4BLY8</accession>
<keyword evidence="1" id="KW-0812">Transmembrane</keyword>
<proteinExistence type="predicted"/>
<reference evidence="2 3" key="1">
    <citation type="submission" date="2021-01" db="EMBL/GenBank/DDBJ databases">
        <title>Whole genome shotgun sequence of Actinoplanes palleronii NBRC 14916.</title>
        <authorList>
            <person name="Komaki H."/>
            <person name="Tamura T."/>
        </authorList>
    </citation>
    <scope>NUCLEOTIDE SEQUENCE [LARGE SCALE GENOMIC DNA]</scope>
    <source>
        <strain evidence="2 3">NBRC 14916</strain>
    </source>
</reference>
<keyword evidence="1" id="KW-0472">Membrane</keyword>
<dbReference type="EMBL" id="BOMS01000131">
    <property type="protein sequence ID" value="GIE71676.1"/>
    <property type="molecule type" value="Genomic_DNA"/>
</dbReference>
<evidence type="ECO:0000256" key="1">
    <source>
        <dbReference type="SAM" id="Phobius"/>
    </source>
</evidence>
<feature type="transmembrane region" description="Helical" evidence="1">
    <location>
        <begin position="107"/>
        <end position="124"/>
    </location>
</feature>
<feature type="transmembrane region" description="Helical" evidence="1">
    <location>
        <begin position="59"/>
        <end position="80"/>
    </location>
</feature>
<evidence type="ECO:0000313" key="2">
    <source>
        <dbReference type="EMBL" id="GIE71676.1"/>
    </source>
</evidence>
<gene>
    <name evidence="2" type="ORF">Apa02nite_077840</name>
</gene>
<keyword evidence="3" id="KW-1185">Reference proteome</keyword>
<sequence length="129" mass="14335">MSESSCRVCHRAPAADVSFHGHEGLLVLMRFSRTDGPFCRECGLAAFRDISAHTLMRGWWGFASLFITAGVLVLNAVRWARIRVLPESERPANDRTLKPGKPLLDRPAAYGLLVPALLAIYVWFSTVHS</sequence>
<name>A0ABQ4BLY8_9ACTN</name>
<organism evidence="2 3">
    <name type="scientific">Actinoplanes palleronii</name>
    <dbReference type="NCBI Taxonomy" id="113570"/>
    <lineage>
        <taxon>Bacteria</taxon>
        <taxon>Bacillati</taxon>
        <taxon>Actinomycetota</taxon>
        <taxon>Actinomycetes</taxon>
        <taxon>Micromonosporales</taxon>
        <taxon>Micromonosporaceae</taxon>
        <taxon>Actinoplanes</taxon>
    </lineage>
</organism>
<protein>
    <submittedName>
        <fullName evidence="2">Uncharacterized protein</fullName>
    </submittedName>
</protein>
<comment type="caution">
    <text evidence="2">The sequence shown here is derived from an EMBL/GenBank/DDBJ whole genome shotgun (WGS) entry which is preliminary data.</text>
</comment>